<evidence type="ECO:0000313" key="7">
    <source>
        <dbReference type="EMBL" id="KAK9843012.1"/>
    </source>
</evidence>
<keyword evidence="6" id="KW-0732">Signal</keyword>
<sequence length="503" mass="55562">MLGRRLALLGLGLLVCCSLSAGDDSSQTCSSGESGRCLSSPFQQLLHADVWRESLGWTSSKLATAESLGVRGVVAADSFKANEPVVRQPFNTVINGNSMMWRSPFPTIVSQKFWSKTDSVRKVVCRLAVEMEKGNSSNWAGYIAHLPTQFDTLGHWSENELKELQDERLAYEATYGGREADVAYDGLVETTPNTTITRDTWRWAWTVVASRSFSFTYVGGLSSSVLIVIILSAGGLYLLLRWNAPTVAWWILNGTIAAAVLNKTWGVLSESWVDSVAILPVMDDFNHATHPNLLLEYKASAGSLLMVAGHDGIQGGDQVFISYGNNTNDHFLMVYGFTIPNNPIEKYKLLNLNEKLLKYADVSPARLKYVNNTELTRKLKEVSVESRGFKTSDIQAVAQLIGSDISFFEGEDAVWKDASLEAQVLKALVSIVEDEIRTWPNGLEEDDRLLAEESVGKSDRWALAVQYRRRRKAVLLDCLSMAQKGAAGAQAKVDEKSKQDKKS</sequence>
<evidence type="ECO:0000256" key="6">
    <source>
        <dbReference type="SAM" id="SignalP"/>
    </source>
</evidence>
<keyword evidence="2" id="KW-0808">Transferase</keyword>
<proteinExistence type="predicted"/>
<dbReference type="InterPro" id="IPR046341">
    <property type="entry name" value="SET_dom_sf"/>
</dbReference>
<dbReference type="Gene3D" id="3.90.1410.10">
    <property type="entry name" value="set domain protein methyltransferase, domain 1"/>
    <property type="match status" value="1"/>
</dbReference>
<dbReference type="GO" id="GO:0032259">
    <property type="term" value="P:methylation"/>
    <property type="evidence" value="ECO:0007669"/>
    <property type="project" value="UniProtKB-KW"/>
</dbReference>
<keyword evidence="8" id="KW-1185">Reference proteome</keyword>
<dbReference type="EMBL" id="JALJOS010000002">
    <property type="protein sequence ID" value="KAK9843012.1"/>
    <property type="molecule type" value="Genomic_DNA"/>
</dbReference>
<dbReference type="CDD" id="cd10527">
    <property type="entry name" value="SET_LSMT"/>
    <property type="match status" value="1"/>
</dbReference>
<keyword evidence="1" id="KW-0489">Methyltransferase</keyword>
<feature type="transmembrane region" description="Helical" evidence="5">
    <location>
        <begin position="247"/>
        <end position="268"/>
    </location>
</feature>
<evidence type="ECO:0000256" key="5">
    <source>
        <dbReference type="SAM" id="Phobius"/>
    </source>
</evidence>
<dbReference type="Proteomes" id="UP001438707">
    <property type="component" value="Unassembled WGS sequence"/>
</dbReference>
<dbReference type="InterPro" id="IPR050600">
    <property type="entry name" value="SETD3_SETD6_MTase"/>
</dbReference>
<dbReference type="SUPFAM" id="SSF81822">
    <property type="entry name" value="RuBisCo LSMT C-terminal, substrate-binding domain"/>
    <property type="match status" value="1"/>
</dbReference>
<feature type="transmembrane region" description="Helical" evidence="5">
    <location>
        <begin position="217"/>
        <end position="240"/>
    </location>
</feature>
<dbReference type="GO" id="GO:0016279">
    <property type="term" value="F:protein-lysine N-methyltransferase activity"/>
    <property type="evidence" value="ECO:0007669"/>
    <property type="project" value="TreeGrafter"/>
</dbReference>
<dbReference type="InterPro" id="IPR036464">
    <property type="entry name" value="Rubisco_LSMT_subst-bd_sf"/>
</dbReference>
<dbReference type="PANTHER" id="PTHR13271">
    <property type="entry name" value="UNCHARACTERIZED PUTATIVE METHYLTRANSFERASE"/>
    <property type="match status" value="1"/>
</dbReference>
<keyword evidence="5" id="KW-0812">Transmembrane</keyword>
<feature type="region of interest" description="Disordered" evidence="4">
    <location>
        <begin position="483"/>
        <end position="503"/>
    </location>
</feature>
<evidence type="ECO:0000256" key="4">
    <source>
        <dbReference type="SAM" id="MobiDB-lite"/>
    </source>
</evidence>
<organism evidence="7 8">
    <name type="scientific">Apatococcus lobatus</name>
    <dbReference type="NCBI Taxonomy" id="904363"/>
    <lineage>
        <taxon>Eukaryota</taxon>
        <taxon>Viridiplantae</taxon>
        <taxon>Chlorophyta</taxon>
        <taxon>core chlorophytes</taxon>
        <taxon>Trebouxiophyceae</taxon>
        <taxon>Chlorellales</taxon>
        <taxon>Chlorellaceae</taxon>
        <taxon>Apatococcus</taxon>
    </lineage>
</organism>
<dbReference type="Gene3D" id="3.90.1420.10">
    <property type="entry name" value="Rubisco LSMT, substrate-binding domain"/>
    <property type="match status" value="1"/>
</dbReference>
<feature type="compositionally biased region" description="Basic and acidic residues" evidence="4">
    <location>
        <begin position="492"/>
        <end position="503"/>
    </location>
</feature>
<evidence type="ECO:0000256" key="1">
    <source>
        <dbReference type="ARBA" id="ARBA00022603"/>
    </source>
</evidence>
<protein>
    <recommendedName>
        <fullName evidence="9">SET domain-containing protein</fullName>
    </recommendedName>
</protein>
<accession>A0AAW1SAH2</accession>
<feature type="signal peptide" evidence="6">
    <location>
        <begin position="1"/>
        <end position="22"/>
    </location>
</feature>
<dbReference type="SUPFAM" id="SSF82199">
    <property type="entry name" value="SET domain"/>
    <property type="match status" value="1"/>
</dbReference>
<name>A0AAW1SAH2_9CHLO</name>
<evidence type="ECO:0000313" key="8">
    <source>
        <dbReference type="Proteomes" id="UP001438707"/>
    </source>
</evidence>
<reference evidence="7 8" key="1">
    <citation type="journal article" date="2024" name="Nat. Commun.">
        <title>Phylogenomics reveals the evolutionary origins of lichenization in chlorophyte algae.</title>
        <authorList>
            <person name="Puginier C."/>
            <person name="Libourel C."/>
            <person name="Otte J."/>
            <person name="Skaloud P."/>
            <person name="Haon M."/>
            <person name="Grisel S."/>
            <person name="Petersen M."/>
            <person name="Berrin J.G."/>
            <person name="Delaux P.M."/>
            <person name="Dal Grande F."/>
            <person name="Keller J."/>
        </authorList>
    </citation>
    <scope>NUCLEOTIDE SEQUENCE [LARGE SCALE GENOMIC DNA]</scope>
    <source>
        <strain evidence="7 8">SAG 2145</strain>
    </source>
</reference>
<feature type="chain" id="PRO_5043654435" description="SET domain-containing protein" evidence="6">
    <location>
        <begin position="23"/>
        <end position="503"/>
    </location>
</feature>
<evidence type="ECO:0000256" key="2">
    <source>
        <dbReference type="ARBA" id="ARBA00022679"/>
    </source>
</evidence>
<keyword evidence="3" id="KW-0949">S-adenosyl-L-methionine</keyword>
<dbReference type="AlphaFoldDB" id="A0AAW1SAH2"/>
<keyword evidence="5" id="KW-1133">Transmembrane helix</keyword>
<gene>
    <name evidence="7" type="ORF">WJX74_005619</name>
</gene>
<keyword evidence="5" id="KW-0472">Membrane</keyword>
<comment type="caution">
    <text evidence="7">The sequence shown here is derived from an EMBL/GenBank/DDBJ whole genome shotgun (WGS) entry which is preliminary data.</text>
</comment>
<evidence type="ECO:0000256" key="3">
    <source>
        <dbReference type="ARBA" id="ARBA00022691"/>
    </source>
</evidence>
<evidence type="ECO:0008006" key="9">
    <source>
        <dbReference type="Google" id="ProtNLM"/>
    </source>
</evidence>